<proteinExistence type="predicted"/>
<accession>A0A369Q8S4</accession>
<dbReference type="EMBL" id="QASA01000003">
    <property type="protein sequence ID" value="RDC58731.1"/>
    <property type="molecule type" value="Genomic_DNA"/>
</dbReference>
<evidence type="ECO:0000313" key="2">
    <source>
        <dbReference type="EMBL" id="RDC58731.1"/>
    </source>
</evidence>
<gene>
    <name evidence="1" type="ORF">AHMF7616_05322</name>
    <name evidence="2" type="ORF">AHMF7616_05365</name>
</gene>
<comment type="caution">
    <text evidence="1">The sequence shown here is derived from an EMBL/GenBank/DDBJ whole genome shotgun (WGS) entry which is preliminary data.</text>
</comment>
<dbReference type="OrthoDB" id="660153at2"/>
<organism evidence="1 3">
    <name type="scientific">Adhaeribacter pallidiroseus</name>
    <dbReference type="NCBI Taxonomy" id="2072847"/>
    <lineage>
        <taxon>Bacteria</taxon>
        <taxon>Pseudomonadati</taxon>
        <taxon>Bacteroidota</taxon>
        <taxon>Cytophagia</taxon>
        <taxon>Cytophagales</taxon>
        <taxon>Hymenobacteraceae</taxon>
        <taxon>Adhaeribacter</taxon>
    </lineage>
</organism>
<sequence length="229" mass="26815">MQKITIKELIDFRRRSERSKKNFAFKLKNREAKVKSETNGEEGGGDYWVTSTSCIYNVFKSDNAELYDAKINELRAKLEGSKDIRIKAMYQRNIDILLSFKEFDFQEFKPSSAPKYRKVPKDHQIVTIENFPLFVNPSLLFTYEKDDKQELGALWLIPRLYGFSKQELGMFCEILYRLLKRDYADSYQISQDNCIAIDTFNAQTICYTDLAEGRIPFLVDSTLNEIKDL</sequence>
<reference evidence="1 3" key="1">
    <citation type="submission" date="2018-04" db="EMBL/GenBank/DDBJ databases">
        <title>Adhaeribacter sp. HMF7616 genome sequencing and assembly.</title>
        <authorList>
            <person name="Kang H."/>
            <person name="Kang J."/>
            <person name="Cha I."/>
            <person name="Kim H."/>
            <person name="Joh K."/>
        </authorList>
    </citation>
    <scope>NUCLEOTIDE SEQUENCE [LARGE SCALE GENOMIC DNA]</scope>
    <source>
        <strain evidence="1 3">HMF7616</strain>
    </source>
</reference>
<name>A0A369Q8S4_9BACT</name>
<dbReference type="Proteomes" id="UP000253919">
    <property type="component" value="Unassembled WGS sequence"/>
</dbReference>
<keyword evidence="3" id="KW-1185">Reference proteome</keyword>
<protein>
    <submittedName>
        <fullName evidence="1">Uncharacterized protein</fullName>
    </submittedName>
</protein>
<dbReference type="EMBL" id="QASA01000003">
    <property type="protein sequence ID" value="RDC58688.1"/>
    <property type="molecule type" value="Genomic_DNA"/>
</dbReference>
<dbReference type="RefSeq" id="WP_115375888.1">
    <property type="nucleotide sequence ID" value="NZ_QASA01000003.1"/>
</dbReference>
<dbReference type="AlphaFoldDB" id="A0A369Q8S4"/>
<evidence type="ECO:0000313" key="3">
    <source>
        <dbReference type="Proteomes" id="UP000253919"/>
    </source>
</evidence>
<evidence type="ECO:0000313" key="1">
    <source>
        <dbReference type="EMBL" id="RDC58688.1"/>
    </source>
</evidence>